<dbReference type="RefSeq" id="WP_107640180.1">
    <property type="nucleotide sequence ID" value="NZ_PZHX01000010.1"/>
</dbReference>
<keyword evidence="1" id="KW-0472">Membrane</keyword>
<keyword evidence="1" id="KW-1133">Transmembrane helix</keyword>
<evidence type="ECO:0000313" key="3">
    <source>
        <dbReference type="Proteomes" id="UP000241540"/>
    </source>
</evidence>
<evidence type="ECO:0000313" key="2">
    <source>
        <dbReference type="EMBL" id="PTK30805.1"/>
    </source>
</evidence>
<protein>
    <submittedName>
        <fullName evidence="2">Uncharacterized protein</fullName>
    </submittedName>
</protein>
<gene>
    <name evidence="2" type="ORF">BUZ51_06200</name>
</gene>
<accession>A0A974QND0</accession>
<dbReference type="Proteomes" id="UP000241540">
    <property type="component" value="Unassembled WGS sequence"/>
</dbReference>
<evidence type="ECO:0000256" key="1">
    <source>
        <dbReference type="SAM" id="Phobius"/>
    </source>
</evidence>
<dbReference type="EMBL" id="PZHX01000010">
    <property type="protein sequence ID" value="PTK30805.1"/>
    <property type="molecule type" value="Genomic_DNA"/>
</dbReference>
<proteinExistence type="predicted"/>
<reference evidence="2 3" key="1">
    <citation type="journal article" date="2016" name="Front. Microbiol.">
        <title>Comprehensive Phylogenetic Analysis of Bovine Non-aureus Staphylococci Species Based on Whole-Genome Sequencing.</title>
        <authorList>
            <person name="Naushad S."/>
            <person name="Barkema H.W."/>
            <person name="Luby C."/>
            <person name="Condas L.A."/>
            <person name="Nobrega D.B."/>
            <person name="Carson D.A."/>
            <person name="De Buck J."/>
        </authorList>
    </citation>
    <scope>NUCLEOTIDE SEQUENCE [LARGE SCALE GENOMIC DNA]</scope>
    <source>
        <strain evidence="2 3">SNUC 5336</strain>
    </source>
</reference>
<feature type="transmembrane region" description="Helical" evidence="1">
    <location>
        <begin position="72"/>
        <end position="92"/>
    </location>
</feature>
<keyword evidence="1" id="KW-0812">Transmembrane</keyword>
<organism evidence="2 3">
    <name type="scientific">Staphylococcus hominis</name>
    <dbReference type="NCBI Taxonomy" id="1290"/>
    <lineage>
        <taxon>Bacteria</taxon>
        <taxon>Bacillati</taxon>
        <taxon>Bacillota</taxon>
        <taxon>Bacilli</taxon>
        <taxon>Bacillales</taxon>
        <taxon>Staphylococcaceae</taxon>
        <taxon>Staphylococcus</taxon>
    </lineage>
</organism>
<sequence>MNSVNPFWWIYTKHTNIDIKRELLSHELEQLNKSVKYARGLIEFSRLRDEINKVKIELKRINQLKREKRYKIIRKVIPFLLVGLSGFLVYVINKDKYRQDDVDVVSE</sequence>
<comment type="caution">
    <text evidence="2">The sequence shown here is derived from an EMBL/GenBank/DDBJ whole genome shotgun (WGS) entry which is preliminary data.</text>
</comment>
<name>A0A974QND0_STAHO</name>
<dbReference type="AlphaFoldDB" id="A0A974QND0"/>